<feature type="region of interest" description="Disordered" evidence="1">
    <location>
        <begin position="1"/>
        <end position="33"/>
    </location>
</feature>
<name>A0A9N8HYD0_9STRA</name>
<evidence type="ECO:0000313" key="3">
    <source>
        <dbReference type="Proteomes" id="UP001153069"/>
    </source>
</evidence>
<sequence length="207" mass="23469">MCMPTGTSPQPTLARKSNLMSSTSSLPSMDKDTKKSVQFWGKVTKRPARSYHHFDEEQMEFMWYSPEELQGMRQHLKKVLKDQSVLESTNDVYRGLEAFANGNRKTRYAAHVKPVLKMHRNNRQMGVDDDLGVPTFAARLNEEMTRQGIQRAAQDATDAFEIYQEDAASSKLLLDHKDVDVQQCFRQTTYGATATVRKAASCLARSA</sequence>
<feature type="compositionally biased region" description="Low complexity" evidence="1">
    <location>
        <begin position="17"/>
        <end position="28"/>
    </location>
</feature>
<feature type="compositionally biased region" description="Polar residues" evidence="1">
    <location>
        <begin position="1"/>
        <end position="11"/>
    </location>
</feature>
<organism evidence="2 3">
    <name type="scientific">Seminavis robusta</name>
    <dbReference type="NCBI Taxonomy" id="568900"/>
    <lineage>
        <taxon>Eukaryota</taxon>
        <taxon>Sar</taxon>
        <taxon>Stramenopiles</taxon>
        <taxon>Ochrophyta</taxon>
        <taxon>Bacillariophyta</taxon>
        <taxon>Bacillariophyceae</taxon>
        <taxon>Bacillariophycidae</taxon>
        <taxon>Naviculales</taxon>
        <taxon>Naviculaceae</taxon>
        <taxon>Seminavis</taxon>
    </lineage>
</organism>
<dbReference type="AlphaFoldDB" id="A0A9N8HYD0"/>
<evidence type="ECO:0000256" key="1">
    <source>
        <dbReference type="SAM" id="MobiDB-lite"/>
    </source>
</evidence>
<accession>A0A9N8HYD0</accession>
<keyword evidence="3" id="KW-1185">Reference proteome</keyword>
<dbReference type="Proteomes" id="UP001153069">
    <property type="component" value="Unassembled WGS sequence"/>
</dbReference>
<comment type="caution">
    <text evidence="2">The sequence shown here is derived from an EMBL/GenBank/DDBJ whole genome shotgun (WGS) entry which is preliminary data.</text>
</comment>
<protein>
    <submittedName>
        <fullName evidence="2">Uncharacterized protein</fullName>
    </submittedName>
</protein>
<proteinExistence type="predicted"/>
<gene>
    <name evidence="2" type="ORF">SEMRO_2451_G328120.1</name>
</gene>
<dbReference type="EMBL" id="CAICTM010002449">
    <property type="protein sequence ID" value="CAB9529285.1"/>
    <property type="molecule type" value="Genomic_DNA"/>
</dbReference>
<evidence type="ECO:0000313" key="2">
    <source>
        <dbReference type="EMBL" id="CAB9529285.1"/>
    </source>
</evidence>
<reference evidence="2" key="1">
    <citation type="submission" date="2020-06" db="EMBL/GenBank/DDBJ databases">
        <authorList>
            <consortium name="Plant Systems Biology data submission"/>
        </authorList>
    </citation>
    <scope>NUCLEOTIDE SEQUENCE</scope>
    <source>
        <strain evidence="2">D6</strain>
    </source>
</reference>